<dbReference type="InterPro" id="IPR056798">
    <property type="entry name" value="ADH_Fe_C"/>
</dbReference>
<dbReference type="STRING" id="1560345.AWL63_04100"/>
<dbReference type="InterPro" id="IPR001670">
    <property type="entry name" value="ADH_Fe/GldA"/>
</dbReference>
<dbReference type="Pfam" id="PF00465">
    <property type="entry name" value="Fe-ADH"/>
    <property type="match status" value="1"/>
</dbReference>
<evidence type="ECO:0000313" key="8">
    <source>
        <dbReference type="Proteomes" id="UP000094256"/>
    </source>
</evidence>
<comment type="cofactor">
    <cofactor evidence="1">
        <name>Fe cation</name>
        <dbReference type="ChEBI" id="CHEBI:24875"/>
    </cofactor>
</comment>
<dbReference type="PANTHER" id="PTHR11496">
    <property type="entry name" value="ALCOHOL DEHYDROGENASE"/>
    <property type="match status" value="1"/>
</dbReference>
<evidence type="ECO:0000313" key="7">
    <source>
        <dbReference type="EMBL" id="AOH83274.1"/>
    </source>
</evidence>
<dbReference type="Gene3D" id="3.40.50.1970">
    <property type="match status" value="1"/>
</dbReference>
<keyword evidence="8" id="KW-1185">Reference proteome</keyword>
<evidence type="ECO:0000259" key="6">
    <source>
        <dbReference type="Pfam" id="PF25137"/>
    </source>
</evidence>
<comment type="similarity">
    <text evidence="2">Belongs to the iron-containing alcohol dehydrogenase family.</text>
</comment>
<protein>
    <submittedName>
        <fullName evidence="7">Uncharacterized protein</fullName>
    </submittedName>
</protein>
<reference evidence="7 8" key="1">
    <citation type="submission" date="2016-01" db="EMBL/GenBank/DDBJ databases">
        <title>Complete genome and mega plasmid sequence of Sphingomonas panacis DCY99 elicits systemic resistance in rice to Xanthomonas oryzae.</title>
        <authorList>
            <person name="Kim Y.J."/>
            <person name="Yang D.C."/>
            <person name="Sing P."/>
        </authorList>
    </citation>
    <scope>NUCLEOTIDE SEQUENCE [LARGE SCALE GENOMIC DNA]</scope>
    <source>
        <strain evidence="7 8">DCY99</strain>
    </source>
</reference>
<dbReference type="GO" id="GO:0004022">
    <property type="term" value="F:alcohol dehydrogenase (NAD+) activity"/>
    <property type="evidence" value="ECO:0007669"/>
    <property type="project" value="TreeGrafter"/>
</dbReference>
<dbReference type="CDD" id="cd08192">
    <property type="entry name" value="MAR-like"/>
    <property type="match status" value="1"/>
</dbReference>
<evidence type="ECO:0000259" key="5">
    <source>
        <dbReference type="Pfam" id="PF00465"/>
    </source>
</evidence>
<evidence type="ECO:0000256" key="4">
    <source>
        <dbReference type="ARBA" id="ARBA00023027"/>
    </source>
</evidence>
<dbReference type="PROSITE" id="PS00060">
    <property type="entry name" value="ADH_IRON_2"/>
    <property type="match status" value="1"/>
</dbReference>
<dbReference type="InterPro" id="IPR039697">
    <property type="entry name" value="Alcohol_dehydrogenase_Fe"/>
</dbReference>
<dbReference type="Proteomes" id="UP000094256">
    <property type="component" value="Chromosome"/>
</dbReference>
<evidence type="ECO:0000256" key="3">
    <source>
        <dbReference type="ARBA" id="ARBA00023002"/>
    </source>
</evidence>
<sequence length="386" mass="40381">MLTGSYDFPQQDKVVYGKPAAQAIAELAKQWGIGKLLIITSASQSGPAGLLAADLGDLCGGIYSGVSAHSPRSAVVDAAAMARSVGAEMLVSFGGGSATDATKVVQLCLWAGVERVEELDDYALGPHWSPAKTSGFPAGVRMVTVPTTLSAGDFNPLAGVKNEITQAKEAYVHPLMAPRGVVLDPAVTIATPPDLWFSTGLRAVDHAIEQLCAGNRLPFADALGAEGLRQLVQGFDGVLASPEDLGARQQCQFGMWMTISALVASQGKGGPSHAIGHTLGGGHNVPHGYTSCVILPSVLQWTESFCADRQAYVSELMGAPGQPASKVVRDLVRRLGLPTTLREVGIGRDKFRVIAEHTMLDPGVKASPRPISSINDVIEILELAAE</sequence>
<keyword evidence="4" id="KW-0520">NAD</keyword>
<dbReference type="InterPro" id="IPR018211">
    <property type="entry name" value="ADH_Fe_CS"/>
</dbReference>
<evidence type="ECO:0000256" key="2">
    <source>
        <dbReference type="ARBA" id="ARBA00007358"/>
    </source>
</evidence>
<dbReference type="OrthoDB" id="9815791at2"/>
<dbReference type="SUPFAM" id="SSF56796">
    <property type="entry name" value="Dehydroquinate synthase-like"/>
    <property type="match status" value="1"/>
</dbReference>
<evidence type="ECO:0000256" key="1">
    <source>
        <dbReference type="ARBA" id="ARBA00001962"/>
    </source>
</evidence>
<name>A0A1B3Z759_9SPHN</name>
<feature type="domain" description="Alcohol dehydrogenase iron-type/glycerol dehydrogenase GldA" evidence="5">
    <location>
        <begin position="13"/>
        <end position="185"/>
    </location>
</feature>
<organism evidence="7 8">
    <name type="scientific">Sphingomonas panacis</name>
    <dbReference type="NCBI Taxonomy" id="1560345"/>
    <lineage>
        <taxon>Bacteria</taxon>
        <taxon>Pseudomonadati</taxon>
        <taxon>Pseudomonadota</taxon>
        <taxon>Alphaproteobacteria</taxon>
        <taxon>Sphingomonadales</taxon>
        <taxon>Sphingomonadaceae</taxon>
        <taxon>Sphingomonas</taxon>
    </lineage>
</organism>
<feature type="domain" description="Fe-containing alcohol dehydrogenase-like C-terminal" evidence="6">
    <location>
        <begin position="198"/>
        <end position="382"/>
    </location>
</feature>
<gene>
    <name evidence="7" type="ORF">AWL63_04100</name>
</gene>
<keyword evidence="3" id="KW-0560">Oxidoreductase</keyword>
<dbReference type="AlphaFoldDB" id="A0A1B3Z759"/>
<dbReference type="RefSeq" id="WP_083224498.1">
    <property type="nucleotide sequence ID" value="NZ_CP014168.1"/>
</dbReference>
<dbReference type="GO" id="GO:0046872">
    <property type="term" value="F:metal ion binding"/>
    <property type="evidence" value="ECO:0007669"/>
    <property type="project" value="InterPro"/>
</dbReference>
<accession>A0A1B3Z759</accession>
<dbReference type="Pfam" id="PF25137">
    <property type="entry name" value="ADH_Fe_C"/>
    <property type="match status" value="1"/>
</dbReference>
<proteinExistence type="inferred from homology"/>
<dbReference type="PANTHER" id="PTHR11496:SF102">
    <property type="entry name" value="ALCOHOL DEHYDROGENASE 4"/>
    <property type="match status" value="1"/>
</dbReference>
<dbReference type="KEGG" id="span:AWL63_04100"/>
<dbReference type="EMBL" id="CP014168">
    <property type="protein sequence ID" value="AOH83274.1"/>
    <property type="molecule type" value="Genomic_DNA"/>
</dbReference>
<dbReference type="Gene3D" id="1.20.1090.10">
    <property type="entry name" value="Dehydroquinate synthase-like - alpha domain"/>
    <property type="match status" value="1"/>
</dbReference>